<dbReference type="AlphaFoldDB" id="A0AAN7XND7"/>
<evidence type="ECO:0000313" key="2">
    <source>
        <dbReference type="Proteomes" id="UP001346869"/>
    </source>
</evidence>
<dbReference type="InterPro" id="IPR012337">
    <property type="entry name" value="RNaseH-like_sf"/>
</dbReference>
<organism evidence="1 2">
    <name type="scientific">Eleginops maclovinus</name>
    <name type="common">Patagonian blennie</name>
    <name type="synonym">Eleginus maclovinus</name>
    <dbReference type="NCBI Taxonomy" id="56733"/>
    <lineage>
        <taxon>Eukaryota</taxon>
        <taxon>Metazoa</taxon>
        <taxon>Chordata</taxon>
        <taxon>Craniata</taxon>
        <taxon>Vertebrata</taxon>
        <taxon>Euteleostomi</taxon>
        <taxon>Actinopterygii</taxon>
        <taxon>Neopterygii</taxon>
        <taxon>Teleostei</taxon>
        <taxon>Neoteleostei</taxon>
        <taxon>Acanthomorphata</taxon>
        <taxon>Eupercaria</taxon>
        <taxon>Perciformes</taxon>
        <taxon>Notothenioidei</taxon>
        <taxon>Eleginopidae</taxon>
        <taxon>Eleginops</taxon>
    </lineage>
</organism>
<gene>
    <name evidence="1" type="ORF">PBY51_018278</name>
</gene>
<dbReference type="PANTHER" id="PTHR45913">
    <property type="entry name" value="EPM2A-INTERACTING PROTEIN 1"/>
    <property type="match status" value="1"/>
</dbReference>
<proteinExistence type="predicted"/>
<dbReference type="PANTHER" id="PTHR45913:SF19">
    <property type="entry name" value="LOW QUALITY PROTEIN: ZINC FINGER BED DOMAIN-CONTAINING PROTEIN 5-LIKE"/>
    <property type="match status" value="1"/>
</dbReference>
<dbReference type="EMBL" id="JAUZQC010000012">
    <property type="protein sequence ID" value="KAK5862930.1"/>
    <property type="molecule type" value="Genomic_DNA"/>
</dbReference>
<comment type="caution">
    <text evidence="1">The sequence shown here is derived from an EMBL/GenBank/DDBJ whole genome shotgun (WGS) entry which is preliminary data.</text>
</comment>
<protein>
    <submittedName>
        <fullName evidence="1">Uncharacterized protein</fullName>
    </submittedName>
</protein>
<sequence length="279" mass="32517">MGSEHTKLLFHTEVRWLSRGKVLTRLFELRDEVMLFLHHTDELYDRLHDFQWLSKLAYLADVFSALNALNLALQGKAVTAFNVQDKIKAARLKMELWCVRLDRQEFDCFPTLVDFLLAADEELDGSTVAAFKEHLQGLHFQLGRYFPELDAVYEWFRNPFGDKTHIEHVSSKLPSRQVDSLVDIASDGTLRTTFREKKLDRFWVHVQPEHPELADAALKLLMPFPTTYNCEVVFSTLVGLKTKQRNRINVDCDMRLKLSRLDPDIVSRMSQHKQHHSSH</sequence>
<dbReference type="SUPFAM" id="SSF53098">
    <property type="entry name" value="Ribonuclease H-like"/>
    <property type="match status" value="1"/>
</dbReference>
<keyword evidence="2" id="KW-1185">Reference proteome</keyword>
<name>A0AAN7XND7_ELEMC</name>
<evidence type="ECO:0000313" key="1">
    <source>
        <dbReference type="EMBL" id="KAK5862930.1"/>
    </source>
</evidence>
<reference evidence="1 2" key="1">
    <citation type="journal article" date="2023" name="Genes (Basel)">
        <title>Chromosome-Level Genome Assembly and Circadian Gene Repertoire of the Patagonia Blennie Eleginops maclovinus-The Closest Ancestral Proxy of Antarctic Cryonotothenioids.</title>
        <authorList>
            <person name="Cheng C.C."/>
            <person name="Rivera-Colon A.G."/>
            <person name="Minhas B.F."/>
            <person name="Wilson L."/>
            <person name="Rayamajhi N."/>
            <person name="Vargas-Chacoff L."/>
            <person name="Catchen J.M."/>
        </authorList>
    </citation>
    <scope>NUCLEOTIDE SEQUENCE [LARGE SCALE GENOMIC DNA]</scope>
    <source>
        <strain evidence="1">JMC-PN-2008</strain>
    </source>
</reference>
<reference evidence="1 2" key="2">
    <citation type="journal article" date="2023" name="Mol. Biol. Evol.">
        <title>Genomics of Secondarily Temperate Adaptation in the Only Non-Antarctic Icefish.</title>
        <authorList>
            <person name="Rivera-Colon A.G."/>
            <person name="Rayamajhi N."/>
            <person name="Minhas B.F."/>
            <person name="Madrigal G."/>
            <person name="Bilyk K.T."/>
            <person name="Yoon V."/>
            <person name="Hune M."/>
            <person name="Gregory S."/>
            <person name="Cheng C.H.C."/>
            <person name="Catchen J.M."/>
        </authorList>
    </citation>
    <scope>NUCLEOTIDE SEQUENCE [LARGE SCALE GENOMIC DNA]</scope>
    <source>
        <strain evidence="1">JMC-PN-2008</strain>
    </source>
</reference>
<accession>A0AAN7XND7</accession>
<dbReference type="Proteomes" id="UP001346869">
    <property type="component" value="Unassembled WGS sequence"/>
</dbReference>